<evidence type="ECO:0000313" key="3">
    <source>
        <dbReference type="Proteomes" id="UP000663868"/>
    </source>
</evidence>
<gene>
    <name evidence="2" type="ORF">KXQ929_LOCUS15675</name>
</gene>
<feature type="non-terminal residue" evidence="2">
    <location>
        <position position="74"/>
    </location>
</feature>
<dbReference type="Proteomes" id="UP000663868">
    <property type="component" value="Unassembled WGS sequence"/>
</dbReference>
<accession>A0A818ZSP5</accession>
<dbReference type="AlphaFoldDB" id="A0A818ZSP5"/>
<name>A0A818ZSP5_9BILA</name>
<feature type="compositionally biased region" description="Basic and acidic residues" evidence="1">
    <location>
        <begin position="53"/>
        <end position="67"/>
    </location>
</feature>
<organism evidence="2 3">
    <name type="scientific">Adineta steineri</name>
    <dbReference type="NCBI Taxonomy" id="433720"/>
    <lineage>
        <taxon>Eukaryota</taxon>
        <taxon>Metazoa</taxon>
        <taxon>Spiralia</taxon>
        <taxon>Gnathifera</taxon>
        <taxon>Rotifera</taxon>
        <taxon>Eurotatoria</taxon>
        <taxon>Bdelloidea</taxon>
        <taxon>Adinetida</taxon>
        <taxon>Adinetidae</taxon>
        <taxon>Adineta</taxon>
    </lineage>
</organism>
<feature type="region of interest" description="Disordered" evidence="1">
    <location>
        <begin position="38"/>
        <end position="74"/>
    </location>
</feature>
<comment type="caution">
    <text evidence="2">The sequence shown here is derived from an EMBL/GenBank/DDBJ whole genome shotgun (WGS) entry which is preliminary data.</text>
</comment>
<feature type="compositionally biased region" description="Low complexity" evidence="1">
    <location>
        <begin position="39"/>
        <end position="51"/>
    </location>
</feature>
<protein>
    <submittedName>
        <fullName evidence="2">Uncharacterized protein</fullName>
    </submittedName>
</protein>
<evidence type="ECO:0000256" key="1">
    <source>
        <dbReference type="SAM" id="MobiDB-lite"/>
    </source>
</evidence>
<evidence type="ECO:0000313" key="2">
    <source>
        <dbReference type="EMBL" id="CAF3776522.1"/>
    </source>
</evidence>
<reference evidence="2" key="1">
    <citation type="submission" date="2021-02" db="EMBL/GenBank/DDBJ databases">
        <authorList>
            <person name="Nowell W R."/>
        </authorList>
    </citation>
    <scope>NUCLEOTIDE SEQUENCE</scope>
</reference>
<dbReference type="EMBL" id="CAJOBB010000919">
    <property type="protein sequence ID" value="CAF3776522.1"/>
    <property type="molecule type" value="Genomic_DNA"/>
</dbReference>
<sequence>MSEDSDDSMCIDPEILKKELVISLPILSEADIQKILNGEESSSTEDSASSSDEVEKDKICPKRDQRRLSLLNDP</sequence>
<proteinExistence type="predicted"/>